<dbReference type="CDD" id="cd06260">
    <property type="entry name" value="DUF820-like"/>
    <property type="match status" value="1"/>
</dbReference>
<evidence type="ECO:0000259" key="1">
    <source>
        <dbReference type="Pfam" id="PF05685"/>
    </source>
</evidence>
<dbReference type="SUPFAM" id="SSF52980">
    <property type="entry name" value="Restriction endonuclease-like"/>
    <property type="match status" value="1"/>
</dbReference>
<dbReference type="Gene3D" id="3.90.1570.10">
    <property type="entry name" value="tt1808, chain A"/>
    <property type="match status" value="1"/>
</dbReference>
<gene>
    <name evidence="2" type="ORF">DM484_26865</name>
</gene>
<proteinExistence type="predicted"/>
<dbReference type="InterPro" id="IPR011335">
    <property type="entry name" value="Restrct_endonuc-II-like"/>
</dbReference>
<reference evidence="2 3" key="1">
    <citation type="journal article" date="2018" name="Aquat. Microb. Ecol.">
        <title>Gammaproteobacterial methanotrophs dominate.</title>
        <authorList>
            <person name="Rissanen A.J."/>
            <person name="Saarenheimo J."/>
            <person name="Tiirola M."/>
            <person name="Peura S."/>
            <person name="Aalto S.L."/>
            <person name="Karvinen A."/>
            <person name="Nykanen H."/>
        </authorList>
    </citation>
    <scope>NUCLEOTIDE SEQUENCE [LARGE SCALE GENOMIC DNA]</scope>
    <source>
        <strain evidence="2">AMbin10</strain>
    </source>
</reference>
<name>A0A2W4S648_9GAMM</name>
<comment type="caution">
    <text evidence="2">The sequence shown here is derived from an EMBL/GenBank/DDBJ whole genome shotgun (WGS) entry which is preliminary data.</text>
</comment>
<dbReference type="Proteomes" id="UP000249396">
    <property type="component" value="Unassembled WGS sequence"/>
</dbReference>
<dbReference type="InterPro" id="IPR012296">
    <property type="entry name" value="Nuclease_put_TT1808"/>
</dbReference>
<accession>A0A2W4S648</accession>
<dbReference type="PANTHER" id="PTHR34107">
    <property type="entry name" value="SLL0198 PROTEIN-RELATED"/>
    <property type="match status" value="1"/>
</dbReference>
<sequence>MSAVIKETSLYEQLMVLPENVTGEIIAGVLHTQPRPTARHALAASAVEGELYNPYHKGRGGPGGWWILVEPEVHFIRDTEVLVPDLAGWQRERMPILPQDHRFEIVPDWVCEVLSPSTQKTDRVDKMKIYAHYGVAYLWLIDPVAHSLETYALDNGHWTVIGLYQGQDEVSAAPFDAIVIELGDLWEGS</sequence>
<dbReference type="PANTHER" id="PTHR34107:SF4">
    <property type="entry name" value="SLL1222 PROTEIN"/>
    <property type="match status" value="1"/>
</dbReference>
<dbReference type="InterPro" id="IPR008538">
    <property type="entry name" value="Uma2"/>
</dbReference>
<organism evidence="2 3">
    <name type="scientific">Candidatus Methylumidiphilus alinenensis</name>
    <dbReference type="NCBI Taxonomy" id="2202197"/>
    <lineage>
        <taxon>Bacteria</taxon>
        <taxon>Pseudomonadati</taxon>
        <taxon>Pseudomonadota</taxon>
        <taxon>Gammaproteobacteria</taxon>
        <taxon>Methylococcales</taxon>
        <taxon>Candidatus Methylumidiphilus</taxon>
    </lineage>
</organism>
<dbReference type="AlphaFoldDB" id="A0A2W4S648"/>
<evidence type="ECO:0000313" key="2">
    <source>
        <dbReference type="EMBL" id="PZN71230.1"/>
    </source>
</evidence>
<dbReference type="Pfam" id="PF05685">
    <property type="entry name" value="Uma2"/>
    <property type="match status" value="1"/>
</dbReference>
<dbReference type="EMBL" id="QJPH01000531">
    <property type="protein sequence ID" value="PZN71230.1"/>
    <property type="molecule type" value="Genomic_DNA"/>
</dbReference>
<protein>
    <recommendedName>
        <fullName evidence="1">Putative restriction endonuclease domain-containing protein</fullName>
    </recommendedName>
</protein>
<feature type="domain" description="Putative restriction endonuclease" evidence="1">
    <location>
        <begin position="12"/>
        <end position="172"/>
    </location>
</feature>
<evidence type="ECO:0000313" key="3">
    <source>
        <dbReference type="Proteomes" id="UP000249396"/>
    </source>
</evidence>